<gene>
    <name evidence="1" type="primary">Acey_s0151.g2845</name>
    <name evidence="1" type="ORF">Y032_0151g2845</name>
</gene>
<sequence length="78" mass="8995">MVLVKYQSGIWYMEGRSVTCMTTERSHVMCKAGFLRFSSSAKDSTEIHTFVVYAVRMDRVEQVLLINHIQRGIHLSTL</sequence>
<evidence type="ECO:0000313" key="1">
    <source>
        <dbReference type="EMBL" id="EYB96395.1"/>
    </source>
</evidence>
<keyword evidence="2" id="KW-1185">Reference proteome</keyword>
<dbReference type="AlphaFoldDB" id="A0A016T0Y9"/>
<proteinExistence type="predicted"/>
<evidence type="ECO:0000313" key="2">
    <source>
        <dbReference type="Proteomes" id="UP000024635"/>
    </source>
</evidence>
<name>A0A016T0Y9_9BILA</name>
<comment type="caution">
    <text evidence="1">The sequence shown here is derived from an EMBL/GenBank/DDBJ whole genome shotgun (WGS) entry which is preliminary data.</text>
</comment>
<reference evidence="2" key="1">
    <citation type="journal article" date="2015" name="Nat. Genet.">
        <title>The genome and transcriptome of the zoonotic hookworm Ancylostoma ceylanicum identify infection-specific gene families.</title>
        <authorList>
            <person name="Schwarz E.M."/>
            <person name="Hu Y."/>
            <person name="Antoshechkin I."/>
            <person name="Miller M.M."/>
            <person name="Sternberg P.W."/>
            <person name="Aroian R.V."/>
        </authorList>
    </citation>
    <scope>NUCLEOTIDE SEQUENCE</scope>
    <source>
        <strain evidence="2">HY135</strain>
    </source>
</reference>
<protein>
    <submittedName>
        <fullName evidence="1">Uncharacterized protein</fullName>
    </submittedName>
</protein>
<dbReference type="EMBL" id="JARK01001487">
    <property type="protein sequence ID" value="EYB96395.1"/>
    <property type="molecule type" value="Genomic_DNA"/>
</dbReference>
<organism evidence="1 2">
    <name type="scientific">Ancylostoma ceylanicum</name>
    <dbReference type="NCBI Taxonomy" id="53326"/>
    <lineage>
        <taxon>Eukaryota</taxon>
        <taxon>Metazoa</taxon>
        <taxon>Ecdysozoa</taxon>
        <taxon>Nematoda</taxon>
        <taxon>Chromadorea</taxon>
        <taxon>Rhabditida</taxon>
        <taxon>Rhabditina</taxon>
        <taxon>Rhabditomorpha</taxon>
        <taxon>Strongyloidea</taxon>
        <taxon>Ancylostomatidae</taxon>
        <taxon>Ancylostomatinae</taxon>
        <taxon>Ancylostoma</taxon>
    </lineage>
</organism>
<accession>A0A016T0Y9</accession>
<dbReference type="Proteomes" id="UP000024635">
    <property type="component" value="Unassembled WGS sequence"/>
</dbReference>